<protein>
    <submittedName>
        <fullName evidence="1">Alpha/beta-Hydrolases superfamily protein</fullName>
    </submittedName>
</protein>
<reference evidence="1 2" key="1">
    <citation type="journal article" date="2023" name="Science">
        <title>Complex scaffold remodeling in plant triterpene biosynthesis.</title>
        <authorList>
            <person name="De La Pena R."/>
            <person name="Hodgson H."/>
            <person name="Liu J.C."/>
            <person name="Stephenson M.J."/>
            <person name="Martin A.C."/>
            <person name="Owen C."/>
            <person name="Harkess A."/>
            <person name="Leebens-Mack J."/>
            <person name="Jimenez L.E."/>
            <person name="Osbourn A."/>
            <person name="Sattely E.S."/>
        </authorList>
    </citation>
    <scope>NUCLEOTIDE SEQUENCE [LARGE SCALE GENOMIC DNA]</scope>
    <source>
        <strain evidence="2">cv. JPN11</strain>
        <tissue evidence="1">Leaf</tissue>
    </source>
</reference>
<keyword evidence="2" id="KW-1185">Reference proteome</keyword>
<proteinExistence type="predicted"/>
<name>A0ACC1XDI6_MELAZ</name>
<comment type="caution">
    <text evidence="1">The sequence shown here is derived from an EMBL/GenBank/DDBJ whole genome shotgun (WGS) entry which is preliminary data.</text>
</comment>
<organism evidence="1 2">
    <name type="scientific">Melia azedarach</name>
    <name type="common">Chinaberry tree</name>
    <dbReference type="NCBI Taxonomy" id="155640"/>
    <lineage>
        <taxon>Eukaryota</taxon>
        <taxon>Viridiplantae</taxon>
        <taxon>Streptophyta</taxon>
        <taxon>Embryophyta</taxon>
        <taxon>Tracheophyta</taxon>
        <taxon>Spermatophyta</taxon>
        <taxon>Magnoliopsida</taxon>
        <taxon>eudicotyledons</taxon>
        <taxon>Gunneridae</taxon>
        <taxon>Pentapetalae</taxon>
        <taxon>rosids</taxon>
        <taxon>malvids</taxon>
        <taxon>Sapindales</taxon>
        <taxon>Meliaceae</taxon>
        <taxon>Melia</taxon>
    </lineage>
</organism>
<dbReference type="EMBL" id="CM051403">
    <property type="protein sequence ID" value="KAJ4708837.1"/>
    <property type="molecule type" value="Genomic_DNA"/>
</dbReference>
<gene>
    <name evidence="1" type="ORF">OWV82_018717</name>
</gene>
<evidence type="ECO:0000313" key="1">
    <source>
        <dbReference type="EMBL" id="KAJ4708837.1"/>
    </source>
</evidence>
<dbReference type="Proteomes" id="UP001164539">
    <property type="component" value="Chromosome 10"/>
</dbReference>
<accession>A0ACC1XDI6</accession>
<evidence type="ECO:0000313" key="2">
    <source>
        <dbReference type="Proteomes" id="UP001164539"/>
    </source>
</evidence>
<sequence>MTMMMIMKHTTHLPLHTSAIFIDKTSVQFRQFPFCRKRRRLKLSVRSHLHFPFDNLFHSLLSQFPSPNSLDLLAPALGLFSGLALSLSRVSSNTADQLSCIGNWVLFTSPTAFNRFVLLRCPSISFEDADFLENVNDRLVKEDRHFVRLNRGRIQVRNREDERESEMEVKLVYQRVCVNTDDGGVVSLDWPANLDLQDEHGLDTTLLLVPGTAEGSMERNLRAFICEALKHGFFPVVMNPRGCGGSPLTTARLFTAADSDDICTAIQFINKARPWTTLMGVGWGYGANMLTKYLAEVGERTPLIAATCIDNPFDLEEATISSPHHIVLDQKLANGLIDILRSNKELFQGRAKGFDVEKALLAQSVRDFEKAISMVSYGFEAIEDFYSKSSTRGVVGNIKIPVLFIQSDDEAVPPFSIPRSLIAENPFTSLLLCSCSPSSIIANGSAAESWCQNLTIEWLSAVELGLLKGRHPLLKDVDVTINPSEGLALVKGGATDEGIKGNKLVDVVQTNILNGYSIDPWKEITGDSNSDARFRLRSGQVSERNWKLDNKGLQVLDESGLQNTTSVDSDLVTEGESSPVDGERGQVLQTAQVFMNMLDVTVPGTLTEEQKKKVLTAVGQGETVMKALQDAVPEDVRGKLMDAVSGVLHAEGTNLKLEGLLGIGKIPNVTSEVKAKVQQKVSGSSSAENQNKDSHRADQVKRIDDLADGSDNVQPGVDKPAGQLESELRTSENLQKSADVDQSQIMSSKQGDISSSARKGTNESGNNHENDVLNKEKAVPYSDIAEKGSENSTNSNFAGQPEKAGGAEEAIAKEDKVEQDGGVSRLEAKPESNQRIGEKTIDSSTDQNKTTSTAEEAVLTPGSFSEAPAMEREGNDNQKKEHKSFQPAVDQNKSTTPDPIPPTFSVSEALDALTGMDDSTQMAVNSVFGVIENMISQLEEGKDNENEVKERKEVKDGIPEKQILGSDHTPGNKEDGKNELSVHSHTSCDPPAYNSGHEISMDSHHDARTERVEEECTKKPTVFDGNGTNYFQKKTTAKHLDMEKKRELVGSKPFADFSNKLTYVNKIPLYVPVNLKGDAAENEYSRRYLLSKMPDTKPLDLDTTTALFLDYFPEEGQWKLLEQPGNVGDSIGDVTISKGVDGEVQSHSSAKVNDADKFIEPMYVILDTDKQQEPLGEYEMKDNMKENTDSMAESMSFVKNIILDSLKVEVERRLSPSDRREMESDLARDLEKVADAVSLAVVHDKEHSWCLDGKHDQINCISTKVGTLHGENTVRAISSAVQGTSFLRRVLPVGVLVGSTLAALRKYFNVSTELDNDHKDSMVYDPTNKSGELKHDQAQVTEIKQMPIDKNRLNGLINRERVGAESKSLNNDTVMVGAVTAALGASALLVKQSDPYKGKETPENSSKAFNEKGIYRKEPEKLEEAMSEKNQNNIVTSLAEKAMSVASPVVPTKEDGEVDQERLVAMLADLGQKGGMLRLVGKIALLWGGLRGAISLTDRLILFLRLADRPLLQRILGFVGMVLVLWSPVVVPLLPTIVQSWTRSNPSRIAELACIIGLYTAIMALVMLWGKRVRGYENSLKQYGLDMTSLPKVQNLLKGLVAGVMLVLLIQSLNALLGCVSFSSPSSLPSSLNAVVWLKVYGKIFMLACQGTFTATAIVLVEELLFRSWLPEEIAADLGYHRGIIISGLAFSLLQRSPPAIPGLWLLSFALAGIRQRSQGSLSIPIGFRAGIMASSFVLQTGHFLTYKPNFPLWLTGTHPFQPFSGVIGLASALLMAIIFCPRQSLAKENIAKDH</sequence>